<dbReference type="Proteomes" id="UP000287651">
    <property type="component" value="Unassembled WGS sequence"/>
</dbReference>
<dbReference type="AlphaFoldDB" id="A0A426ZMF2"/>
<proteinExistence type="predicted"/>
<reference evidence="1 2" key="1">
    <citation type="journal article" date="2014" name="Agronomy (Basel)">
        <title>A Draft Genome Sequence for Ensete ventricosum, the Drought-Tolerant Tree Against Hunger.</title>
        <authorList>
            <person name="Harrison J."/>
            <person name="Moore K.A."/>
            <person name="Paszkiewicz K."/>
            <person name="Jones T."/>
            <person name="Grant M."/>
            <person name="Ambacheew D."/>
            <person name="Muzemil S."/>
            <person name="Studholme D.J."/>
        </authorList>
    </citation>
    <scope>NUCLEOTIDE SEQUENCE [LARGE SCALE GENOMIC DNA]</scope>
</reference>
<evidence type="ECO:0000313" key="1">
    <source>
        <dbReference type="EMBL" id="RRT65166.1"/>
    </source>
</evidence>
<sequence>MKKCDGLKLYAKSHAESSFDRFFMHHLKNSKYWPFPMYLTMGSRMSMIL</sequence>
<name>A0A426ZMF2_ENSVE</name>
<dbReference type="EMBL" id="AMZH03005910">
    <property type="protein sequence ID" value="RRT65166.1"/>
    <property type="molecule type" value="Genomic_DNA"/>
</dbReference>
<gene>
    <name evidence="1" type="ORF">B296_00027784</name>
</gene>
<comment type="caution">
    <text evidence="1">The sequence shown here is derived from an EMBL/GenBank/DDBJ whole genome shotgun (WGS) entry which is preliminary data.</text>
</comment>
<evidence type="ECO:0000313" key="2">
    <source>
        <dbReference type="Proteomes" id="UP000287651"/>
    </source>
</evidence>
<organism evidence="1 2">
    <name type="scientific">Ensete ventricosum</name>
    <name type="common">Abyssinian banana</name>
    <name type="synonym">Musa ensete</name>
    <dbReference type="NCBI Taxonomy" id="4639"/>
    <lineage>
        <taxon>Eukaryota</taxon>
        <taxon>Viridiplantae</taxon>
        <taxon>Streptophyta</taxon>
        <taxon>Embryophyta</taxon>
        <taxon>Tracheophyta</taxon>
        <taxon>Spermatophyta</taxon>
        <taxon>Magnoliopsida</taxon>
        <taxon>Liliopsida</taxon>
        <taxon>Zingiberales</taxon>
        <taxon>Musaceae</taxon>
        <taxon>Ensete</taxon>
    </lineage>
</organism>
<protein>
    <submittedName>
        <fullName evidence="1">Uncharacterized protein</fullName>
    </submittedName>
</protein>
<accession>A0A426ZMF2</accession>